<dbReference type="InterPro" id="IPR001138">
    <property type="entry name" value="Zn2Cys6_DnaBD"/>
</dbReference>
<dbReference type="Proteomes" id="UP001363622">
    <property type="component" value="Unassembled WGS sequence"/>
</dbReference>
<evidence type="ECO:0000313" key="9">
    <source>
        <dbReference type="EMBL" id="KAK7520583.1"/>
    </source>
</evidence>
<dbReference type="PRINTS" id="PR00755">
    <property type="entry name" value="AFLATOXINBRP"/>
</dbReference>
<evidence type="ECO:0000256" key="2">
    <source>
        <dbReference type="ARBA" id="ARBA00022833"/>
    </source>
</evidence>
<dbReference type="PROSITE" id="PS00463">
    <property type="entry name" value="ZN2_CY6_FUNGAL_1"/>
    <property type="match status" value="1"/>
</dbReference>
<keyword evidence="3" id="KW-0805">Transcription regulation</keyword>
<keyword evidence="6" id="KW-0539">Nucleus</keyword>
<feature type="domain" description="Zn(2)-C6 fungal-type" evidence="8">
    <location>
        <begin position="19"/>
        <end position="49"/>
    </location>
</feature>
<feature type="region of interest" description="Disordered" evidence="7">
    <location>
        <begin position="341"/>
        <end position="382"/>
    </location>
</feature>
<dbReference type="PROSITE" id="PS50048">
    <property type="entry name" value="ZN2_CY6_FUNGAL_2"/>
    <property type="match status" value="1"/>
</dbReference>
<dbReference type="Gene3D" id="4.10.240.10">
    <property type="entry name" value="Zn(2)-C6 fungal-type DNA-binding domain"/>
    <property type="match status" value="1"/>
</dbReference>
<keyword evidence="5" id="KW-0804">Transcription</keyword>
<evidence type="ECO:0000256" key="5">
    <source>
        <dbReference type="ARBA" id="ARBA00023163"/>
    </source>
</evidence>
<keyword evidence="4" id="KW-0238">DNA-binding</keyword>
<feature type="compositionally biased region" description="Polar residues" evidence="7">
    <location>
        <begin position="103"/>
        <end position="114"/>
    </location>
</feature>
<feature type="compositionally biased region" description="Low complexity" evidence="7">
    <location>
        <begin position="369"/>
        <end position="382"/>
    </location>
</feature>
<dbReference type="InterPro" id="IPR013700">
    <property type="entry name" value="AflR"/>
</dbReference>
<dbReference type="Pfam" id="PF08493">
    <property type="entry name" value="AflR"/>
    <property type="match status" value="1"/>
</dbReference>
<dbReference type="PANTHER" id="PTHR47660:SF2">
    <property type="entry name" value="TRANSCRIPTION FACTOR WITH C2H2 AND ZN(2)-CYS(6) DNA BINDING DOMAIN (EUROFUNG)"/>
    <property type="match status" value="1"/>
</dbReference>
<feature type="compositionally biased region" description="Low complexity" evidence="7">
    <location>
        <begin position="345"/>
        <end position="362"/>
    </location>
</feature>
<dbReference type="EMBL" id="JBBPHU010000003">
    <property type="protein sequence ID" value="KAK7520583.1"/>
    <property type="molecule type" value="Genomic_DNA"/>
</dbReference>
<evidence type="ECO:0000256" key="7">
    <source>
        <dbReference type="SAM" id="MobiDB-lite"/>
    </source>
</evidence>
<feature type="compositionally biased region" description="Low complexity" evidence="7">
    <location>
        <begin position="60"/>
        <end position="78"/>
    </location>
</feature>
<keyword evidence="2" id="KW-0862">Zinc</keyword>
<reference evidence="9 10" key="1">
    <citation type="submission" date="2024-04" db="EMBL/GenBank/DDBJ databases">
        <title>Phyllosticta paracitricarpa is synonymous to the EU quarantine fungus P. citricarpa based on phylogenomic analyses.</title>
        <authorList>
            <consortium name="Lawrence Berkeley National Laboratory"/>
            <person name="Van Ingen-Buijs V.A."/>
            <person name="Van Westerhoven A.C."/>
            <person name="Haridas S."/>
            <person name="Skiadas P."/>
            <person name="Martin F."/>
            <person name="Groenewald J.Z."/>
            <person name="Crous P.W."/>
            <person name="Seidl M.F."/>
        </authorList>
    </citation>
    <scope>NUCLEOTIDE SEQUENCE [LARGE SCALE GENOMIC DNA]</scope>
    <source>
        <strain evidence="9 10">CBS 123371</strain>
    </source>
</reference>
<feature type="region of interest" description="Disordered" evidence="7">
    <location>
        <begin position="418"/>
        <end position="446"/>
    </location>
</feature>
<feature type="compositionally biased region" description="Polar residues" evidence="7">
    <location>
        <begin position="435"/>
        <end position="446"/>
    </location>
</feature>
<feature type="compositionally biased region" description="Basic and acidic residues" evidence="7">
    <location>
        <begin position="79"/>
        <end position="88"/>
    </location>
</feature>
<evidence type="ECO:0000256" key="3">
    <source>
        <dbReference type="ARBA" id="ARBA00023015"/>
    </source>
</evidence>
<feature type="compositionally biased region" description="Pro residues" evidence="7">
    <location>
        <begin position="425"/>
        <end position="434"/>
    </location>
</feature>
<dbReference type="SMART" id="SM00066">
    <property type="entry name" value="GAL4"/>
    <property type="match status" value="1"/>
</dbReference>
<feature type="compositionally biased region" description="Basic and acidic residues" evidence="7">
    <location>
        <begin position="8"/>
        <end position="18"/>
    </location>
</feature>
<dbReference type="PANTHER" id="PTHR47660">
    <property type="entry name" value="TRANSCRIPTION FACTOR WITH C2H2 AND ZN(2)-CYS(6) DNA BINDING DOMAIN (EUROFUNG)-RELATED-RELATED"/>
    <property type="match status" value="1"/>
</dbReference>
<feature type="region of interest" description="Disordered" evidence="7">
    <location>
        <begin position="1"/>
        <end position="20"/>
    </location>
</feature>
<keyword evidence="10" id="KW-1185">Reference proteome</keyword>
<dbReference type="Pfam" id="PF00172">
    <property type="entry name" value="Zn_clus"/>
    <property type="match status" value="1"/>
</dbReference>
<dbReference type="SUPFAM" id="SSF57701">
    <property type="entry name" value="Zn2/Cys6 DNA-binding domain"/>
    <property type="match status" value="1"/>
</dbReference>
<keyword evidence="1" id="KW-0479">Metal-binding</keyword>
<gene>
    <name evidence="9" type="ORF">IWZ03DRAFT_142260</name>
</gene>
<name>A0ABR1KST1_9PEZI</name>
<evidence type="ECO:0000313" key="10">
    <source>
        <dbReference type="Proteomes" id="UP001363622"/>
    </source>
</evidence>
<evidence type="ECO:0000256" key="1">
    <source>
        <dbReference type="ARBA" id="ARBA00022723"/>
    </source>
</evidence>
<evidence type="ECO:0000256" key="4">
    <source>
        <dbReference type="ARBA" id="ARBA00023125"/>
    </source>
</evidence>
<feature type="region of interest" description="Disordered" evidence="7">
    <location>
        <begin position="48"/>
        <end position="120"/>
    </location>
</feature>
<dbReference type="CDD" id="cd00067">
    <property type="entry name" value="GAL4"/>
    <property type="match status" value="1"/>
</dbReference>
<proteinExistence type="predicted"/>
<sequence length="550" mass="57792">MHASSRADPPKRPERLRDSCNSCAQAKVRCTRDKPICARCATKSLRCDYSPSMRKGKQRTTGGSVSSTKKPSSSGSPRKSPEWSHDNMKNGFPGSHSRKTSHHQFQQADQTLRTPSPPIPWNDDVWSSPGGIGHGRFPGLVSQDSFAMPYMAPQLLDFFPACDPISNTFGADTMTVDCAGIGAFADLPGYVGGDGTVSMRAMDDMDVAMLGNDSMNALGQLHHQESHQCQTDAYSHGSPSALSNCSTSFGTPQTNESTLPHDCMARALELMAQVNSTPSEGESGVPLQIRILVRNKTIVDSIAQILQCGLCMQEMRTPHILTILTISLIASYHNVLQSFAGDQNSSSGSNSHNSSASSSTTTTPPPHPASTSLPQNIPNTTTTNTIAPALAALSCLGIDAATTAHGAPSAPSAPGLLHCGAGYGPQPPSVPRPAPTTTNPLTSMTSDGKSRMQIIFTELARVRTLVDAMADALRECGRAFDERAVAAATAAPIEDGTNCAGGDGGSRVGVGAGAGGDAENLTHSAVLAQLEKVLRAKERSVFQAVVRAVR</sequence>
<organism evidence="9 10">
    <name type="scientific">Phyllosticta citriasiana</name>
    <dbReference type="NCBI Taxonomy" id="595635"/>
    <lineage>
        <taxon>Eukaryota</taxon>
        <taxon>Fungi</taxon>
        <taxon>Dikarya</taxon>
        <taxon>Ascomycota</taxon>
        <taxon>Pezizomycotina</taxon>
        <taxon>Dothideomycetes</taxon>
        <taxon>Dothideomycetes incertae sedis</taxon>
        <taxon>Botryosphaeriales</taxon>
        <taxon>Phyllostictaceae</taxon>
        <taxon>Phyllosticta</taxon>
    </lineage>
</organism>
<evidence type="ECO:0000256" key="6">
    <source>
        <dbReference type="ARBA" id="ARBA00023242"/>
    </source>
</evidence>
<protein>
    <recommendedName>
        <fullName evidence="8">Zn(2)-C6 fungal-type domain-containing protein</fullName>
    </recommendedName>
</protein>
<evidence type="ECO:0000259" key="8">
    <source>
        <dbReference type="PROSITE" id="PS50048"/>
    </source>
</evidence>
<dbReference type="InterPro" id="IPR036864">
    <property type="entry name" value="Zn2-C6_fun-type_DNA-bd_sf"/>
</dbReference>
<comment type="caution">
    <text evidence="9">The sequence shown here is derived from an EMBL/GenBank/DDBJ whole genome shotgun (WGS) entry which is preliminary data.</text>
</comment>
<accession>A0ABR1KST1</accession>